<accession>A0A1H3PAQ3</accession>
<evidence type="ECO:0008006" key="3">
    <source>
        <dbReference type="Google" id="ProtNLM"/>
    </source>
</evidence>
<gene>
    <name evidence="1" type="ORF">SAMN05421881_10927</name>
</gene>
<dbReference type="Proteomes" id="UP000198640">
    <property type="component" value="Unassembled WGS sequence"/>
</dbReference>
<reference evidence="1 2" key="1">
    <citation type="submission" date="2016-10" db="EMBL/GenBank/DDBJ databases">
        <authorList>
            <person name="de Groot N.N."/>
        </authorList>
    </citation>
    <scope>NUCLEOTIDE SEQUENCE [LARGE SCALE GENOMIC DNA]</scope>
    <source>
        <strain evidence="1 2">Nm1</strain>
    </source>
</reference>
<protein>
    <recommendedName>
        <fullName evidence="3">PD-(D/E)XK nuclease superfamily protein</fullName>
    </recommendedName>
</protein>
<sequence>MGDKLIEVKCGNRNFGSADYRQILMYWLLSYMASIEKGPLEWTTGILLNPRKNRFIEVSFDDLVSATAVLALRLLTKQK</sequence>
<keyword evidence="2" id="KW-1185">Reference proteome</keyword>
<name>A0A1H3PAQ3_9PROT</name>
<dbReference type="EMBL" id="FNOY01000092">
    <property type="protein sequence ID" value="SDY98157.1"/>
    <property type="molecule type" value="Genomic_DNA"/>
</dbReference>
<proteinExistence type="predicted"/>
<organism evidence="1 2">
    <name type="scientific">Nitrosomonas halophila</name>
    <dbReference type="NCBI Taxonomy" id="44576"/>
    <lineage>
        <taxon>Bacteria</taxon>
        <taxon>Pseudomonadati</taxon>
        <taxon>Pseudomonadota</taxon>
        <taxon>Betaproteobacteria</taxon>
        <taxon>Nitrosomonadales</taxon>
        <taxon>Nitrosomonadaceae</taxon>
        <taxon>Nitrosomonas</taxon>
    </lineage>
</organism>
<evidence type="ECO:0000313" key="2">
    <source>
        <dbReference type="Proteomes" id="UP000198640"/>
    </source>
</evidence>
<dbReference type="AlphaFoldDB" id="A0A1H3PAQ3"/>
<evidence type="ECO:0000313" key="1">
    <source>
        <dbReference type="EMBL" id="SDY98157.1"/>
    </source>
</evidence>
<dbReference type="OrthoDB" id="6400609at2"/>